<evidence type="ECO:0000256" key="9">
    <source>
        <dbReference type="ARBA" id="ARBA00023277"/>
    </source>
</evidence>
<dbReference type="PIRSF" id="PIRSF000460">
    <property type="entry name" value="Pprylas_GlgP"/>
    <property type="match status" value="1"/>
</dbReference>
<evidence type="ECO:0000313" key="13">
    <source>
        <dbReference type="EMBL" id="SHN79190.1"/>
    </source>
</evidence>
<evidence type="ECO:0000256" key="2">
    <source>
        <dbReference type="ARBA" id="ARBA00001933"/>
    </source>
</evidence>
<evidence type="ECO:0000256" key="4">
    <source>
        <dbReference type="ARBA" id="ARBA00012591"/>
    </source>
</evidence>
<keyword evidence="6" id="KW-0328">Glycosyltransferase</keyword>
<organism evidence="13 14">
    <name type="scientific">Geodermatophilus obscurus</name>
    <dbReference type="NCBI Taxonomy" id="1861"/>
    <lineage>
        <taxon>Bacteria</taxon>
        <taxon>Bacillati</taxon>
        <taxon>Actinomycetota</taxon>
        <taxon>Actinomycetes</taxon>
        <taxon>Geodermatophilales</taxon>
        <taxon>Geodermatophilaceae</taxon>
        <taxon>Geodermatophilus</taxon>
    </lineage>
</organism>
<dbReference type="Pfam" id="PF11897">
    <property type="entry name" value="DUF3417"/>
    <property type="match status" value="1"/>
</dbReference>
<evidence type="ECO:0000313" key="14">
    <source>
        <dbReference type="Proteomes" id="UP000184428"/>
    </source>
</evidence>
<evidence type="ECO:0000256" key="8">
    <source>
        <dbReference type="ARBA" id="ARBA00022898"/>
    </source>
</evidence>
<dbReference type="EC" id="2.4.1.1" evidence="4"/>
<evidence type="ECO:0000256" key="11">
    <source>
        <dbReference type="PIRSR" id="PIRSR000460-1"/>
    </source>
</evidence>
<evidence type="ECO:0000256" key="5">
    <source>
        <dbReference type="ARBA" id="ARBA00022533"/>
    </source>
</evidence>
<dbReference type="OrthoDB" id="9760804at2"/>
<comment type="catalytic activity">
    <reaction evidence="1">
        <text>[(1-&gt;4)-alpha-D-glucosyl](n) + phosphate = [(1-&gt;4)-alpha-D-glucosyl](n-1) + alpha-D-glucose 1-phosphate</text>
        <dbReference type="Rhea" id="RHEA:41732"/>
        <dbReference type="Rhea" id="RHEA-COMP:9584"/>
        <dbReference type="Rhea" id="RHEA-COMP:9586"/>
        <dbReference type="ChEBI" id="CHEBI:15444"/>
        <dbReference type="ChEBI" id="CHEBI:43474"/>
        <dbReference type="ChEBI" id="CHEBI:58601"/>
        <dbReference type="EC" id="2.4.1.1"/>
    </reaction>
</comment>
<proteinExistence type="inferred from homology"/>
<dbReference type="InterPro" id="IPR024517">
    <property type="entry name" value="Glycogen_phosphorylase_DUF3417"/>
</dbReference>
<dbReference type="PROSITE" id="PS00102">
    <property type="entry name" value="PHOSPHORYLASE"/>
    <property type="match status" value="1"/>
</dbReference>
<feature type="domain" description="DUF3417" evidence="12">
    <location>
        <begin position="13"/>
        <end position="120"/>
    </location>
</feature>
<dbReference type="InterPro" id="IPR035090">
    <property type="entry name" value="Pyridoxal_P_attach_site"/>
</dbReference>
<evidence type="ECO:0000256" key="6">
    <source>
        <dbReference type="ARBA" id="ARBA00022676"/>
    </source>
</evidence>
<dbReference type="GO" id="GO:0030170">
    <property type="term" value="F:pyridoxal phosphate binding"/>
    <property type="evidence" value="ECO:0007669"/>
    <property type="project" value="InterPro"/>
</dbReference>
<feature type="modified residue" description="N6-(pyridoxal phosphate)lysine" evidence="11">
    <location>
        <position position="605"/>
    </location>
</feature>
<evidence type="ECO:0000256" key="10">
    <source>
        <dbReference type="ARBA" id="ARBA00025174"/>
    </source>
</evidence>
<keyword evidence="5" id="KW-0021">Allosteric enzyme</keyword>
<dbReference type="SUPFAM" id="SSF53756">
    <property type="entry name" value="UDP-Glycosyltransferase/glycogen phosphorylase"/>
    <property type="match status" value="1"/>
</dbReference>
<accession>A0A1M7U8K7</accession>
<dbReference type="Gene3D" id="3.40.50.2000">
    <property type="entry name" value="Glycogen Phosphorylase B"/>
    <property type="match status" value="2"/>
</dbReference>
<keyword evidence="8 11" id="KW-0663">Pyridoxal phosphate</keyword>
<protein>
    <recommendedName>
        <fullName evidence="4">glycogen phosphorylase</fullName>
        <ecNumber evidence="4">2.4.1.1</ecNumber>
    </recommendedName>
</protein>
<evidence type="ECO:0000256" key="7">
    <source>
        <dbReference type="ARBA" id="ARBA00022679"/>
    </source>
</evidence>
<dbReference type="Pfam" id="PF00343">
    <property type="entry name" value="Phosphorylase"/>
    <property type="match status" value="1"/>
</dbReference>
<dbReference type="PANTHER" id="PTHR42655:SF1">
    <property type="entry name" value="GLYCOGEN PHOSPHORYLASE"/>
    <property type="match status" value="1"/>
</dbReference>
<dbReference type="EMBL" id="FRDM01000013">
    <property type="protein sequence ID" value="SHN79190.1"/>
    <property type="molecule type" value="Genomic_DNA"/>
</dbReference>
<comment type="function">
    <text evidence="10">Phosphorylase is an important allosteric enzyme in carbohydrate metabolism. Enzymes from different sources differ in their regulatory mechanisms and in their natural substrates. However, all known phosphorylases share catalytic and structural properties.</text>
</comment>
<reference evidence="13 14" key="1">
    <citation type="submission" date="2016-12" db="EMBL/GenBank/DDBJ databases">
        <authorList>
            <person name="Song W.-J."/>
            <person name="Kurnit D.M."/>
        </authorList>
    </citation>
    <scope>NUCLEOTIDE SEQUENCE [LARGE SCALE GENOMIC DNA]</scope>
    <source>
        <strain evidence="13 14">DSM 43162</strain>
    </source>
</reference>
<dbReference type="RefSeq" id="WP_072918788.1">
    <property type="nucleotide sequence ID" value="NZ_FRDM01000013.1"/>
</dbReference>
<dbReference type="GO" id="GO:0005975">
    <property type="term" value="P:carbohydrate metabolic process"/>
    <property type="evidence" value="ECO:0007669"/>
    <property type="project" value="InterPro"/>
</dbReference>
<keyword evidence="9" id="KW-0119">Carbohydrate metabolism</keyword>
<dbReference type="PANTHER" id="PTHR42655">
    <property type="entry name" value="GLYCOGEN PHOSPHORYLASE"/>
    <property type="match status" value="1"/>
</dbReference>
<gene>
    <name evidence="13" type="ORF">SAMN05660350_02737</name>
</gene>
<dbReference type="NCBIfam" id="TIGR02094">
    <property type="entry name" value="more_P_ylases"/>
    <property type="match status" value="1"/>
</dbReference>
<comment type="cofactor">
    <cofactor evidence="2">
        <name>pyridoxal 5'-phosphate</name>
        <dbReference type="ChEBI" id="CHEBI:597326"/>
    </cofactor>
</comment>
<dbReference type="GO" id="GO:0008184">
    <property type="term" value="F:glycogen phosphorylase activity"/>
    <property type="evidence" value="ECO:0007669"/>
    <property type="project" value="InterPro"/>
</dbReference>
<evidence type="ECO:0000259" key="12">
    <source>
        <dbReference type="Pfam" id="PF11897"/>
    </source>
</evidence>
<dbReference type="Proteomes" id="UP000184428">
    <property type="component" value="Unassembled WGS sequence"/>
</dbReference>
<dbReference type="InterPro" id="IPR011834">
    <property type="entry name" value="Agluc_phsphrylas"/>
</dbReference>
<dbReference type="AlphaFoldDB" id="A0A1M7U8K7"/>
<dbReference type="InterPro" id="IPR000811">
    <property type="entry name" value="Glyco_trans_35"/>
</dbReference>
<keyword evidence="7" id="KW-0808">Transferase</keyword>
<evidence type="ECO:0000256" key="3">
    <source>
        <dbReference type="ARBA" id="ARBA00006047"/>
    </source>
</evidence>
<sequence>MRALRRFTVRASLPEELLPLSQLVINLRWSWHAETRDLFEALDPELWRTCNGDPVQVLGEVSAERLATLARDRRFVRRLQDAVDDLQEYLSAPHWYQSLGEGAPATVAYFSAEFGITEVLPQYSGGLGILAGDHLKAASDLGVPLIGVGLLYRAGYFEQGLSADGWQLEHYPSLDPHGLPLKLLRQPDGTAVVINVPLPEGRTLFAHVWRAQVGRVSLLLLDSDIEENTPAERGVTDRLYGGDEDHRLRQEMLLGIGGVRALRAYCQLTGTPAPEVYHANEGHAGFLGVERIRELTESHGLSFPEALQAVRAGTVFTTHTPVPAGIDRFPRALIERYFAGFGVPLDQLIPLGAEEDPTKFNMAHMGLRLGQRANGVSRLHGHVSRSMFRGLWPGFDEGDVPISSITNGVHAPTWTARELVEMGSQVSSQGDPVDVEGPVHFDGVDRISSGELWSTRRMLRGRLVEEVRRRLRDTALSRGAAESEVGWTDSAFDPDVLTIGFARRVPSYKRLTLMLRDPERLRALLLDPERPVQLVIAGKSHPADDGGKQLIQQMVKFADDPAIRHRIAFLPGYDIGMARYLYWGCDVWLNNPLRPLEACGTSGMKAALNGGLNLSIRDGWWDEWFDGQNGWAIPTADGIADPERRDDIEARAIYELLSSQVIPRFYETDRDGVPSRWVEMVRHTLRETGPKVQATRMVRDYVQQLYVPAVGSSRAMAESGYGAARTEAGWRARLLDRWSTVRVAHVEATGAGDTPEIGSTLALRAEVELPGLTPSDVQVQAAYGRVDDADGLHEVTTLPMTHEHTDGSRHWFTATLPLERTGAFGYTVRVLPHSEHLADPAELGVVASA</sequence>
<comment type="similarity">
    <text evidence="3">Belongs to the glycogen phosphorylase family.</text>
</comment>
<dbReference type="InterPro" id="IPR052182">
    <property type="entry name" value="Glycogen/Maltodextrin_Phosph"/>
</dbReference>
<evidence type="ECO:0000256" key="1">
    <source>
        <dbReference type="ARBA" id="ARBA00001275"/>
    </source>
</evidence>
<name>A0A1M7U8K7_9ACTN</name>